<reference evidence="10 11" key="1">
    <citation type="submission" date="2020-12" db="EMBL/GenBank/DDBJ databases">
        <title>Metabolic potential, ecology and presence of endohyphal bacteria is reflected in genomic diversity of Mucoromycotina.</title>
        <authorList>
            <person name="Muszewska A."/>
            <person name="Okrasinska A."/>
            <person name="Steczkiewicz K."/>
            <person name="Drgas O."/>
            <person name="Orlowska M."/>
            <person name="Perlinska-Lenart U."/>
            <person name="Aleksandrzak-Piekarczyk T."/>
            <person name="Szatraj K."/>
            <person name="Zielenkiewicz U."/>
            <person name="Pilsyk S."/>
            <person name="Malc E."/>
            <person name="Mieczkowski P."/>
            <person name="Kruszewska J.S."/>
            <person name="Biernat P."/>
            <person name="Pawlowska J."/>
        </authorList>
    </citation>
    <scope>NUCLEOTIDE SEQUENCE [LARGE SCALE GENOMIC DNA]</scope>
    <source>
        <strain evidence="10 11">CBS 142.35</strain>
    </source>
</reference>
<sequence length="193" mass="21909">MVNSLNPVPILILMGTAGCGKTSVAQQIQQLLHCVYIEGDALHPEANVLKMSKGEPLDDDDRWPWLRVIRDTLQEKSKALYSQENNKSERAIVLTCSSLRKAYRDIMREVSNEYASVTFVYLKGTQELLQERIGARKDHFMGAKMLESQLATLEVPDETQEQVIVADIRKDPLTLAKWIVEEAHQRKIISFAV</sequence>
<evidence type="ECO:0000256" key="8">
    <source>
        <dbReference type="ARBA" id="ARBA00048090"/>
    </source>
</evidence>
<dbReference type="InterPro" id="IPR006001">
    <property type="entry name" value="Therm_gnt_kin"/>
</dbReference>
<evidence type="ECO:0000313" key="11">
    <source>
        <dbReference type="Proteomes" id="UP000646827"/>
    </source>
</evidence>
<dbReference type="SUPFAM" id="SSF52540">
    <property type="entry name" value="P-loop containing nucleoside triphosphate hydrolases"/>
    <property type="match status" value="1"/>
</dbReference>
<comment type="catalytic activity">
    <reaction evidence="8 9">
        <text>D-gluconate + ATP = 6-phospho-D-gluconate + ADP + H(+)</text>
        <dbReference type="Rhea" id="RHEA:19433"/>
        <dbReference type="ChEBI" id="CHEBI:15378"/>
        <dbReference type="ChEBI" id="CHEBI:18391"/>
        <dbReference type="ChEBI" id="CHEBI:30616"/>
        <dbReference type="ChEBI" id="CHEBI:58759"/>
        <dbReference type="ChEBI" id="CHEBI:456216"/>
        <dbReference type="EC" id="2.7.1.12"/>
    </reaction>
</comment>
<dbReference type="GO" id="GO:0005737">
    <property type="term" value="C:cytoplasm"/>
    <property type="evidence" value="ECO:0007669"/>
    <property type="project" value="TreeGrafter"/>
</dbReference>
<evidence type="ECO:0000256" key="9">
    <source>
        <dbReference type="RuleBase" id="RU363066"/>
    </source>
</evidence>
<dbReference type="Gene3D" id="3.40.50.300">
    <property type="entry name" value="P-loop containing nucleotide triphosphate hydrolases"/>
    <property type="match status" value="1"/>
</dbReference>
<name>A0A8H7RXK6_9FUNG</name>
<dbReference type="Proteomes" id="UP000646827">
    <property type="component" value="Unassembled WGS sequence"/>
</dbReference>
<evidence type="ECO:0000313" key="10">
    <source>
        <dbReference type="EMBL" id="KAG2217741.1"/>
    </source>
</evidence>
<evidence type="ECO:0000256" key="7">
    <source>
        <dbReference type="ARBA" id="ARBA00022840"/>
    </source>
</evidence>
<evidence type="ECO:0000256" key="2">
    <source>
        <dbReference type="ARBA" id="ARBA00008420"/>
    </source>
</evidence>
<accession>A0A8H7RXK6</accession>
<protein>
    <recommendedName>
        <fullName evidence="3 9">Gluconokinase</fullName>
        <ecNumber evidence="3 9">2.7.1.12</ecNumber>
    </recommendedName>
</protein>
<dbReference type="Pfam" id="PF13671">
    <property type="entry name" value="AAA_33"/>
    <property type="match status" value="1"/>
</dbReference>
<keyword evidence="7 9" id="KW-0067">ATP-binding</keyword>
<dbReference type="GO" id="GO:0005524">
    <property type="term" value="F:ATP binding"/>
    <property type="evidence" value="ECO:0007669"/>
    <property type="project" value="UniProtKB-KW"/>
</dbReference>
<dbReference type="NCBIfam" id="TIGR01313">
    <property type="entry name" value="therm_gnt_kin"/>
    <property type="match status" value="1"/>
</dbReference>
<dbReference type="InterPro" id="IPR027417">
    <property type="entry name" value="P-loop_NTPase"/>
</dbReference>
<dbReference type="EMBL" id="JAEPRB010000276">
    <property type="protein sequence ID" value="KAG2217741.1"/>
    <property type="molecule type" value="Genomic_DNA"/>
</dbReference>
<dbReference type="UniPathway" id="UPA00792"/>
<evidence type="ECO:0000256" key="6">
    <source>
        <dbReference type="ARBA" id="ARBA00022777"/>
    </source>
</evidence>
<dbReference type="GO" id="GO:0046316">
    <property type="term" value="F:gluconokinase activity"/>
    <property type="evidence" value="ECO:0007669"/>
    <property type="project" value="UniProtKB-EC"/>
</dbReference>
<comment type="pathway">
    <text evidence="1 9">Carbohydrate acid metabolism; D-gluconate degradation.</text>
</comment>
<evidence type="ECO:0000256" key="5">
    <source>
        <dbReference type="ARBA" id="ARBA00022741"/>
    </source>
</evidence>
<dbReference type="PANTHER" id="PTHR43442">
    <property type="entry name" value="GLUCONOKINASE-RELATED"/>
    <property type="match status" value="1"/>
</dbReference>
<keyword evidence="5 9" id="KW-0547">Nucleotide-binding</keyword>
<gene>
    <name evidence="10" type="ORF">INT45_002390</name>
</gene>
<dbReference type="PANTHER" id="PTHR43442:SF3">
    <property type="entry name" value="GLUCONOKINASE-RELATED"/>
    <property type="match status" value="1"/>
</dbReference>
<evidence type="ECO:0000256" key="4">
    <source>
        <dbReference type="ARBA" id="ARBA00022679"/>
    </source>
</evidence>
<keyword evidence="11" id="KW-1185">Reference proteome</keyword>
<evidence type="ECO:0000256" key="3">
    <source>
        <dbReference type="ARBA" id="ARBA00012054"/>
    </source>
</evidence>
<proteinExistence type="inferred from homology"/>
<dbReference type="EC" id="2.7.1.12" evidence="3 9"/>
<comment type="similarity">
    <text evidence="2 9">Belongs to the gluconokinase GntK/GntV family.</text>
</comment>
<dbReference type="CDD" id="cd02021">
    <property type="entry name" value="GntK"/>
    <property type="match status" value="1"/>
</dbReference>
<comment type="caution">
    <text evidence="10">The sequence shown here is derived from an EMBL/GenBank/DDBJ whole genome shotgun (WGS) entry which is preliminary data.</text>
</comment>
<evidence type="ECO:0000256" key="1">
    <source>
        <dbReference type="ARBA" id="ARBA00004875"/>
    </source>
</evidence>
<dbReference type="OrthoDB" id="275177at2759"/>
<keyword evidence="4 9" id="KW-0808">Transferase</keyword>
<organism evidence="10 11">
    <name type="scientific">Circinella minor</name>
    <dbReference type="NCBI Taxonomy" id="1195481"/>
    <lineage>
        <taxon>Eukaryota</taxon>
        <taxon>Fungi</taxon>
        <taxon>Fungi incertae sedis</taxon>
        <taxon>Mucoromycota</taxon>
        <taxon>Mucoromycotina</taxon>
        <taxon>Mucoromycetes</taxon>
        <taxon>Mucorales</taxon>
        <taxon>Lichtheimiaceae</taxon>
        <taxon>Circinella</taxon>
    </lineage>
</organism>
<keyword evidence="6 9" id="KW-0418">Kinase</keyword>
<dbReference type="GO" id="GO:0005975">
    <property type="term" value="P:carbohydrate metabolic process"/>
    <property type="evidence" value="ECO:0007669"/>
    <property type="project" value="InterPro"/>
</dbReference>
<dbReference type="AlphaFoldDB" id="A0A8H7RXK6"/>